<dbReference type="EMBL" id="CAJOBI010002237">
    <property type="protein sequence ID" value="CAF3919850.1"/>
    <property type="molecule type" value="Genomic_DNA"/>
</dbReference>
<dbReference type="SUPFAM" id="SSF69340">
    <property type="entry name" value="C-terminal domain of adenylylcyclase associated protein"/>
    <property type="match status" value="1"/>
</dbReference>
<dbReference type="Gene3D" id="2.160.20.70">
    <property type="match status" value="1"/>
</dbReference>
<sequence length="227" mass="25851">MDPYVKRLEHLINRLDIVTIRLQSSTGKAVVNSKNVSNNNLHDYNTIINGTLASHLPKLVLESNKWIVEYYSGQSDLKITETNMIHTIYVYKCSNSTLAVHGKVNSITLDQCTNVGIQFTSVVSLVEFVNCCQIKAQVMENVPTIQIEKTDGCHVYLSNLSLNTKFITSKSSEMTINVPFGDGEYKEYPIPEQFKICLQDRNNSLLYQMNHLVFKNTRDINYRNGTF</sequence>
<dbReference type="GO" id="GO:0005737">
    <property type="term" value="C:cytoplasm"/>
    <property type="evidence" value="ECO:0007669"/>
    <property type="project" value="TreeGrafter"/>
</dbReference>
<name>A0A816HF81_9BILA</name>
<proteinExistence type="inferred from homology"/>
<evidence type="ECO:0000313" key="3">
    <source>
        <dbReference type="EMBL" id="CAF1685289.1"/>
    </source>
</evidence>
<dbReference type="InterPro" id="IPR006599">
    <property type="entry name" value="CARP_motif"/>
</dbReference>
<dbReference type="PROSITE" id="PS51329">
    <property type="entry name" value="C_CAP_COFACTOR_C"/>
    <property type="match status" value="1"/>
</dbReference>
<dbReference type="InterPro" id="IPR017901">
    <property type="entry name" value="C-CAP_CF_C-like"/>
</dbReference>
<dbReference type="Proteomes" id="UP000676336">
    <property type="component" value="Unassembled WGS sequence"/>
</dbReference>
<protein>
    <recommendedName>
        <fullName evidence="2">C-CAP/cofactor C-like domain-containing protein</fullName>
    </recommendedName>
</protein>
<feature type="domain" description="C-CAP/cofactor C-like" evidence="2">
    <location>
        <begin position="57"/>
        <end position="190"/>
    </location>
</feature>
<dbReference type="PANTHER" id="PTHR10652">
    <property type="entry name" value="ADENYLYL CYCLASE-ASSOCIATED PROTEIN"/>
    <property type="match status" value="1"/>
</dbReference>
<dbReference type="Pfam" id="PF08603">
    <property type="entry name" value="CAP_C"/>
    <property type="match status" value="1"/>
</dbReference>
<dbReference type="AlphaFoldDB" id="A0A816HF81"/>
<gene>
    <name evidence="3" type="ORF">KQP761_LOCUS38273</name>
    <name evidence="4" type="ORF">MBJ925_LOCUS32052</name>
    <name evidence="5" type="ORF">SMN809_LOCUS7607</name>
</gene>
<dbReference type="InterPro" id="IPR013912">
    <property type="entry name" value="Adenylate_cyclase-assoc_CAP_C"/>
</dbReference>
<evidence type="ECO:0000259" key="2">
    <source>
        <dbReference type="PROSITE" id="PS51329"/>
    </source>
</evidence>
<dbReference type="EMBL" id="CAJNOW010021762">
    <property type="protein sequence ID" value="CAF1685289.1"/>
    <property type="molecule type" value="Genomic_DNA"/>
</dbReference>
<evidence type="ECO:0000313" key="4">
    <source>
        <dbReference type="EMBL" id="CAF2155261.1"/>
    </source>
</evidence>
<reference evidence="3" key="1">
    <citation type="submission" date="2021-02" db="EMBL/GenBank/DDBJ databases">
        <authorList>
            <person name="Nowell W R."/>
        </authorList>
    </citation>
    <scope>NUCLEOTIDE SEQUENCE</scope>
</reference>
<dbReference type="InterPro" id="IPR016098">
    <property type="entry name" value="CAP/MinC_C"/>
</dbReference>
<dbReference type="GO" id="GO:0008179">
    <property type="term" value="F:adenylate cyclase binding"/>
    <property type="evidence" value="ECO:0007669"/>
    <property type="project" value="TreeGrafter"/>
</dbReference>
<dbReference type="GO" id="GO:0007015">
    <property type="term" value="P:actin filament organization"/>
    <property type="evidence" value="ECO:0007669"/>
    <property type="project" value="TreeGrafter"/>
</dbReference>
<dbReference type="GO" id="GO:0019933">
    <property type="term" value="P:cAMP-mediated signaling"/>
    <property type="evidence" value="ECO:0007669"/>
    <property type="project" value="TreeGrafter"/>
</dbReference>
<dbReference type="InterPro" id="IPR036223">
    <property type="entry name" value="CAP_C_sf"/>
</dbReference>
<evidence type="ECO:0000256" key="1">
    <source>
        <dbReference type="ARBA" id="ARBA00007659"/>
    </source>
</evidence>
<dbReference type="GO" id="GO:0003779">
    <property type="term" value="F:actin binding"/>
    <property type="evidence" value="ECO:0007669"/>
    <property type="project" value="InterPro"/>
</dbReference>
<accession>A0A816HF81</accession>
<dbReference type="EMBL" id="CAJNRE010017454">
    <property type="protein sequence ID" value="CAF2155261.1"/>
    <property type="molecule type" value="Genomic_DNA"/>
</dbReference>
<comment type="similarity">
    <text evidence="1">Belongs to the CAP family.</text>
</comment>
<evidence type="ECO:0000313" key="6">
    <source>
        <dbReference type="Proteomes" id="UP000663834"/>
    </source>
</evidence>
<comment type="caution">
    <text evidence="3">The sequence shown here is derived from an EMBL/GenBank/DDBJ whole genome shotgun (WGS) entry which is preliminary data.</text>
</comment>
<dbReference type="OrthoDB" id="1601at2759"/>
<dbReference type="GO" id="GO:0000902">
    <property type="term" value="P:cell morphogenesis"/>
    <property type="evidence" value="ECO:0007669"/>
    <property type="project" value="TreeGrafter"/>
</dbReference>
<evidence type="ECO:0000313" key="5">
    <source>
        <dbReference type="EMBL" id="CAF3919850.1"/>
    </source>
</evidence>
<dbReference type="SMART" id="SM00673">
    <property type="entry name" value="CARP"/>
    <property type="match status" value="2"/>
</dbReference>
<dbReference type="Proteomes" id="UP000663824">
    <property type="component" value="Unassembled WGS sequence"/>
</dbReference>
<dbReference type="PANTHER" id="PTHR10652:SF0">
    <property type="entry name" value="ADENYLYL CYCLASE-ASSOCIATED PROTEIN"/>
    <property type="match status" value="1"/>
</dbReference>
<dbReference type="InterPro" id="IPR001837">
    <property type="entry name" value="Adenylate_cyclase-assoc_CAP"/>
</dbReference>
<dbReference type="Proteomes" id="UP000663834">
    <property type="component" value="Unassembled WGS sequence"/>
</dbReference>
<organism evidence="3 6">
    <name type="scientific">Rotaria magnacalcarata</name>
    <dbReference type="NCBI Taxonomy" id="392030"/>
    <lineage>
        <taxon>Eukaryota</taxon>
        <taxon>Metazoa</taxon>
        <taxon>Spiralia</taxon>
        <taxon>Gnathifera</taxon>
        <taxon>Rotifera</taxon>
        <taxon>Eurotatoria</taxon>
        <taxon>Bdelloidea</taxon>
        <taxon>Philodinida</taxon>
        <taxon>Philodinidae</taxon>
        <taxon>Rotaria</taxon>
    </lineage>
</organism>